<keyword evidence="7" id="KW-1185">Reference proteome</keyword>
<name>A0A934HJ67_9RHOB</name>
<dbReference type="SUPFAM" id="SSF46785">
    <property type="entry name" value="Winged helix' DNA-binding domain"/>
    <property type="match status" value="1"/>
</dbReference>
<protein>
    <submittedName>
        <fullName evidence="6">LysR family transcriptional regulator</fullName>
    </submittedName>
</protein>
<feature type="domain" description="HTH lysR-type" evidence="5">
    <location>
        <begin position="5"/>
        <end position="62"/>
    </location>
</feature>
<keyword evidence="3" id="KW-0238">DNA-binding</keyword>
<reference evidence="6" key="1">
    <citation type="submission" date="2020-12" db="EMBL/GenBank/DDBJ databases">
        <title>Pontibaca salina gen. nov., sp. nov., isolated from marine sediment.</title>
        <authorList>
            <person name="Bo J."/>
            <person name="Wang S."/>
            <person name="Song X."/>
            <person name="Du Z."/>
        </authorList>
    </citation>
    <scope>NUCLEOTIDE SEQUENCE</scope>
    <source>
        <strain evidence="6">S1109L</strain>
    </source>
</reference>
<evidence type="ECO:0000313" key="7">
    <source>
        <dbReference type="Proteomes" id="UP000613255"/>
    </source>
</evidence>
<dbReference type="Gene3D" id="1.10.10.10">
    <property type="entry name" value="Winged helix-like DNA-binding domain superfamily/Winged helix DNA-binding domain"/>
    <property type="match status" value="1"/>
</dbReference>
<dbReference type="InterPro" id="IPR036390">
    <property type="entry name" value="WH_DNA-bd_sf"/>
</dbReference>
<dbReference type="InterPro" id="IPR036388">
    <property type="entry name" value="WH-like_DNA-bd_sf"/>
</dbReference>
<dbReference type="SUPFAM" id="SSF53850">
    <property type="entry name" value="Periplasmic binding protein-like II"/>
    <property type="match status" value="1"/>
</dbReference>
<evidence type="ECO:0000259" key="5">
    <source>
        <dbReference type="PROSITE" id="PS50931"/>
    </source>
</evidence>
<keyword evidence="4" id="KW-0804">Transcription</keyword>
<dbReference type="Proteomes" id="UP000613255">
    <property type="component" value="Unassembled WGS sequence"/>
</dbReference>
<dbReference type="AlphaFoldDB" id="A0A934HJ67"/>
<dbReference type="PANTHER" id="PTHR30346:SF28">
    <property type="entry name" value="HTH-TYPE TRANSCRIPTIONAL REGULATOR CYNR"/>
    <property type="match status" value="1"/>
</dbReference>
<dbReference type="EMBL" id="JAEIJD010000002">
    <property type="protein sequence ID" value="MBI6629149.1"/>
    <property type="molecule type" value="Genomic_DNA"/>
</dbReference>
<evidence type="ECO:0000256" key="2">
    <source>
        <dbReference type="ARBA" id="ARBA00023015"/>
    </source>
</evidence>
<evidence type="ECO:0000256" key="3">
    <source>
        <dbReference type="ARBA" id="ARBA00023125"/>
    </source>
</evidence>
<evidence type="ECO:0000256" key="1">
    <source>
        <dbReference type="ARBA" id="ARBA00009437"/>
    </source>
</evidence>
<dbReference type="CDD" id="cd05466">
    <property type="entry name" value="PBP2_LTTR_substrate"/>
    <property type="match status" value="1"/>
</dbReference>
<evidence type="ECO:0000313" key="6">
    <source>
        <dbReference type="EMBL" id="MBI6629149.1"/>
    </source>
</evidence>
<sequence length="323" mass="35218">MGGGITLRRLQIFWVVAHSDTLTKAAKQLGVAQPSLSQQLSGLESAVGAQLFERRSNRMILTEEGRSILRLAERVLNSMQALEEGVEAIGKGARQTIRLAGLSSILRVLLPQAIAAVHAVTPDADFDIHDCAPAEVLDLLYGRHINMGLIASNSIASASAGFHQMPILADPLVLVVPARLRLDDVRDPETDLAKADLALLNRTIQFSFGTQYSARVQAWYDRRLPQNALFARVRSYESAIAMVQQNLGVCLAPALSTLVGGKPSEHVRLYRVDLEPRHIVALVAPQYLHNPAYTALIKALQAAGNAYDMPPIHDLPRFMMAAL</sequence>
<dbReference type="GO" id="GO:0003677">
    <property type="term" value="F:DNA binding"/>
    <property type="evidence" value="ECO:0007669"/>
    <property type="project" value="UniProtKB-KW"/>
</dbReference>
<dbReference type="Pfam" id="PF03466">
    <property type="entry name" value="LysR_substrate"/>
    <property type="match status" value="1"/>
</dbReference>
<dbReference type="GO" id="GO:0032993">
    <property type="term" value="C:protein-DNA complex"/>
    <property type="evidence" value="ECO:0007669"/>
    <property type="project" value="TreeGrafter"/>
</dbReference>
<dbReference type="FunFam" id="1.10.10.10:FF:000001">
    <property type="entry name" value="LysR family transcriptional regulator"/>
    <property type="match status" value="1"/>
</dbReference>
<dbReference type="Pfam" id="PF00126">
    <property type="entry name" value="HTH_1"/>
    <property type="match status" value="1"/>
</dbReference>
<evidence type="ECO:0000256" key="4">
    <source>
        <dbReference type="ARBA" id="ARBA00023163"/>
    </source>
</evidence>
<dbReference type="PRINTS" id="PR00039">
    <property type="entry name" value="HTHLYSR"/>
</dbReference>
<comment type="similarity">
    <text evidence="1">Belongs to the LysR transcriptional regulatory family.</text>
</comment>
<dbReference type="InterPro" id="IPR005119">
    <property type="entry name" value="LysR_subst-bd"/>
</dbReference>
<comment type="caution">
    <text evidence="6">The sequence shown here is derived from an EMBL/GenBank/DDBJ whole genome shotgun (WGS) entry which is preliminary data.</text>
</comment>
<accession>A0A934HJ67</accession>
<organism evidence="6 7">
    <name type="scientific">Pontibaca salina</name>
    <dbReference type="NCBI Taxonomy" id="2795731"/>
    <lineage>
        <taxon>Bacteria</taxon>
        <taxon>Pseudomonadati</taxon>
        <taxon>Pseudomonadota</taxon>
        <taxon>Alphaproteobacteria</taxon>
        <taxon>Rhodobacterales</taxon>
        <taxon>Roseobacteraceae</taxon>
        <taxon>Pontibaca</taxon>
    </lineage>
</organism>
<dbReference type="InterPro" id="IPR000847">
    <property type="entry name" value="LysR_HTH_N"/>
</dbReference>
<proteinExistence type="inferred from homology"/>
<dbReference type="Gene3D" id="3.40.190.10">
    <property type="entry name" value="Periplasmic binding protein-like II"/>
    <property type="match status" value="2"/>
</dbReference>
<dbReference type="GO" id="GO:0003700">
    <property type="term" value="F:DNA-binding transcription factor activity"/>
    <property type="evidence" value="ECO:0007669"/>
    <property type="project" value="InterPro"/>
</dbReference>
<dbReference type="PANTHER" id="PTHR30346">
    <property type="entry name" value="TRANSCRIPTIONAL DUAL REGULATOR HCAR-RELATED"/>
    <property type="match status" value="1"/>
</dbReference>
<gene>
    <name evidence="6" type="ORF">JAO82_04560</name>
</gene>
<keyword evidence="2" id="KW-0805">Transcription regulation</keyword>
<dbReference type="PROSITE" id="PS50931">
    <property type="entry name" value="HTH_LYSR"/>
    <property type="match status" value="1"/>
</dbReference>